<evidence type="ECO:0000313" key="8">
    <source>
        <dbReference type="Proteomes" id="UP000692954"/>
    </source>
</evidence>
<dbReference type="Proteomes" id="UP000692954">
    <property type="component" value="Unassembled WGS sequence"/>
</dbReference>
<dbReference type="SMART" id="SM00212">
    <property type="entry name" value="UBCc"/>
    <property type="match status" value="1"/>
</dbReference>
<dbReference type="GO" id="GO:0061631">
    <property type="term" value="F:ubiquitin conjugating enzyme activity"/>
    <property type="evidence" value="ECO:0007669"/>
    <property type="project" value="UniProtKB-EC"/>
</dbReference>
<dbReference type="AlphaFoldDB" id="A0A8S1LL83"/>
<keyword evidence="3" id="KW-0547">Nucleotide-binding</keyword>
<name>A0A8S1LL83_9CILI</name>
<dbReference type="Pfam" id="PF00179">
    <property type="entry name" value="UQ_con"/>
    <property type="match status" value="1"/>
</dbReference>
<dbReference type="EC" id="2.3.2.23" evidence="1"/>
<keyword evidence="5" id="KW-0067">ATP-binding</keyword>
<dbReference type="EMBL" id="CAJJDN010000021">
    <property type="protein sequence ID" value="CAD8066113.1"/>
    <property type="molecule type" value="Genomic_DNA"/>
</dbReference>
<evidence type="ECO:0000259" key="6">
    <source>
        <dbReference type="PROSITE" id="PS50127"/>
    </source>
</evidence>
<feature type="domain" description="UBC core" evidence="6">
    <location>
        <begin position="2"/>
        <end position="150"/>
    </location>
</feature>
<reference evidence="7" key="1">
    <citation type="submission" date="2021-01" db="EMBL/GenBank/DDBJ databases">
        <authorList>
            <consortium name="Genoscope - CEA"/>
            <person name="William W."/>
        </authorList>
    </citation>
    <scope>NUCLEOTIDE SEQUENCE</scope>
</reference>
<evidence type="ECO:0000313" key="7">
    <source>
        <dbReference type="EMBL" id="CAD8066113.1"/>
    </source>
</evidence>
<evidence type="ECO:0000256" key="1">
    <source>
        <dbReference type="ARBA" id="ARBA00012486"/>
    </source>
</evidence>
<evidence type="ECO:0000256" key="4">
    <source>
        <dbReference type="ARBA" id="ARBA00022786"/>
    </source>
</evidence>
<keyword evidence="4" id="KW-0833">Ubl conjugation pathway</keyword>
<dbReference type="PANTHER" id="PTHR24067">
    <property type="entry name" value="UBIQUITIN-CONJUGATING ENZYME E2"/>
    <property type="match status" value="1"/>
</dbReference>
<accession>A0A8S1LL83</accession>
<dbReference type="PROSITE" id="PS50127">
    <property type="entry name" value="UBC_2"/>
    <property type="match status" value="1"/>
</dbReference>
<dbReference type="FunFam" id="3.10.110.10:FF:000060">
    <property type="entry name" value="Ubiquitin conjugating enzyme (UbcB)"/>
    <property type="match status" value="1"/>
</dbReference>
<protein>
    <recommendedName>
        <fullName evidence="1">E2 ubiquitin-conjugating enzyme</fullName>
        <ecNumber evidence="1">2.3.2.23</ecNumber>
    </recommendedName>
</protein>
<keyword evidence="2" id="KW-0808">Transferase</keyword>
<sequence>MNSTLRIKKELKCLQDEPLDGFIINPLDENNLFHWKISFSGPLGSSYEKGVFHLDLQFPEDYPLKPPKIVFLTQIYHLNIDYKTGSICLEILRNNWSQNLTVRNLLLSILALLFDPNPNSPLNDEINSIFKTDKKLYYQKAEEWTEKFAK</sequence>
<evidence type="ECO:0000256" key="2">
    <source>
        <dbReference type="ARBA" id="ARBA00022679"/>
    </source>
</evidence>
<dbReference type="OrthoDB" id="9973183at2759"/>
<comment type="caution">
    <text evidence="7">The sequence shown here is derived from an EMBL/GenBank/DDBJ whole genome shotgun (WGS) entry which is preliminary data.</text>
</comment>
<evidence type="ECO:0000256" key="5">
    <source>
        <dbReference type="ARBA" id="ARBA00022840"/>
    </source>
</evidence>
<proteinExistence type="predicted"/>
<dbReference type="InterPro" id="IPR050113">
    <property type="entry name" value="Ub_conjugating_enzyme"/>
</dbReference>
<organism evidence="7 8">
    <name type="scientific">Paramecium sonneborni</name>
    <dbReference type="NCBI Taxonomy" id="65129"/>
    <lineage>
        <taxon>Eukaryota</taxon>
        <taxon>Sar</taxon>
        <taxon>Alveolata</taxon>
        <taxon>Ciliophora</taxon>
        <taxon>Intramacronucleata</taxon>
        <taxon>Oligohymenophorea</taxon>
        <taxon>Peniculida</taxon>
        <taxon>Parameciidae</taxon>
        <taxon>Paramecium</taxon>
    </lineage>
</organism>
<keyword evidence="8" id="KW-1185">Reference proteome</keyword>
<dbReference type="GO" id="GO:0005524">
    <property type="term" value="F:ATP binding"/>
    <property type="evidence" value="ECO:0007669"/>
    <property type="project" value="UniProtKB-KW"/>
</dbReference>
<dbReference type="InterPro" id="IPR000608">
    <property type="entry name" value="UBC"/>
</dbReference>
<gene>
    <name evidence="7" type="ORF">PSON_ATCC_30995.1.T0210135</name>
</gene>
<evidence type="ECO:0000256" key="3">
    <source>
        <dbReference type="ARBA" id="ARBA00022741"/>
    </source>
</evidence>